<keyword evidence="1" id="KW-0862">Zinc</keyword>
<protein>
    <recommendedName>
        <fullName evidence="3">CCHC-type domain-containing protein</fullName>
    </recommendedName>
</protein>
<dbReference type="InParanoid" id="A0A803JAF8"/>
<dbReference type="GO" id="GO:0003676">
    <property type="term" value="F:nucleic acid binding"/>
    <property type="evidence" value="ECO:0007669"/>
    <property type="project" value="InterPro"/>
</dbReference>
<keyword evidence="2" id="KW-0175">Coiled coil</keyword>
<dbReference type="GeneTree" id="ENSGT01070000255654"/>
<reference evidence="4" key="1">
    <citation type="journal article" date="2010" name="Science">
        <title>The genome of the Western clawed frog Xenopus tropicalis.</title>
        <authorList>
            <person name="Hellsten U."/>
            <person name="Harland R.M."/>
            <person name="Gilchrist M.J."/>
            <person name="Hendrix D."/>
            <person name="Jurka J."/>
            <person name="Kapitonov V."/>
            <person name="Ovcharenko I."/>
            <person name="Putnam N.H."/>
            <person name="Shu S."/>
            <person name="Taher L."/>
            <person name="Blitz I.L."/>
            <person name="Blumberg B."/>
            <person name="Dichmann D.S."/>
            <person name="Dubchak I."/>
            <person name="Amaya E."/>
            <person name="Detter J.C."/>
            <person name="Fletcher R."/>
            <person name="Gerhard D.S."/>
            <person name="Goodstein D."/>
            <person name="Graves T."/>
            <person name="Grigoriev I.V."/>
            <person name="Grimwood J."/>
            <person name="Kawashima T."/>
            <person name="Lindquist E."/>
            <person name="Lucas S.M."/>
            <person name="Mead P.E."/>
            <person name="Mitros T."/>
            <person name="Ogino H."/>
            <person name="Ohta Y."/>
            <person name="Poliakov A.V."/>
            <person name="Pollet N."/>
            <person name="Robert J."/>
            <person name="Salamov A."/>
            <person name="Sater A.K."/>
            <person name="Schmutz J."/>
            <person name="Terry A."/>
            <person name="Vize P.D."/>
            <person name="Warren W.C."/>
            <person name="Wells D."/>
            <person name="Wills A."/>
            <person name="Wilson R.K."/>
            <person name="Zimmerman L.B."/>
            <person name="Zorn A.M."/>
            <person name="Grainger R."/>
            <person name="Grammer T."/>
            <person name="Khokha M.K."/>
            <person name="Richardson P.M."/>
            <person name="Rokhsar D.S."/>
        </authorList>
    </citation>
    <scope>NUCLEOTIDE SEQUENCE [LARGE SCALE GENOMIC DNA]</scope>
    <source>
        <strain evidence="4">Nigerian</strain>
    </source>
</reference>
<feature type="domain" description="CCHC-type" evidence="3">
    <location>
        <begin position="281"/>
        <end position="295"/>
    </location>
</feature>
<evidence type="ECO:0000256" key="2">
    <source>
        <dbReference type="SAM" id="Coils"/>
    </source>
</evidence>
<dbReference type="Ensembl" id="ENSXETT00000112089">
    <property type="protein sequence ID" value="ENSXETP00000104878"/>
    <property type="gene ID" value="ENSXETG00000045041"/>
</dbReference>
<evidence type="ECO:0000313" key="4">
    <source>
        <dbReference type="Ensembl" id="ENSXETP00000104878"/>
    </source>
</evidence>
<sequence length="387" mass="43730">MDVLVKKMDTVTCSGEIAKCMQGSLDQWAGAQVYVTRATQEKCMSKSKGKSALVFAACWIAEQYKTLVGQKENLEEKLVNLNDVVDSLTFSAENAAAMSISNQQTMAENQKVGKENEQLKQRLREAEGTIKSLVSTSSNVGADNSKCIPEIKGLKAQLGARSPVLSALIRQTNTNKQRDLSANSIKESCRKCETASEGNVASIECTSHARPSKVIINCAEYRADKLKQNSTEKQGCLPLQPRKQHGNERVSAVRASHPQMHANSSTLSLTYKKHTEKKLFRCYACSRVGHTARHCAMQYNYSNNNTWYKERENWNFSRWAFQKQNKSWNTWVPYKVLKIQNERLSEENFSLKNAWGKCKEISQMKRTKTSENRGLMRGDYCQHLNLC</sequence>
<proteinExistence type="predicted"/>
<dbReference type="AlphaFoldDB" id="A0A803JAF8"/>
<keyword evidence="1" id="KW-0863">Zinc-finger</keyword>
<evidence type="ECO:0000256" key="1">
    <source>
        <dbReference type="PROSITE-ProRule" id="PRU00047"/>
    </source>
</evidence>
<organism evidence="4">
    <name type="scientific">Xenopus tropicalis</name>
    <name type="common">Western clawed frog</name>
    <name type="synonym">Silurana tropicalis</name>
    <dbReference type="NCBI Taxonomy" id="8364"/>
    <lineage>
        <taxon>Eukaryota</taxon>
        <taxon>Metazoa</taxon>
        <taxon>Chordata</taxon>
        <taxon>Craniata</taxon>
        <taxon>Vertebrata</taxon>
        <taxon>Euteleostomi</taxon>
        <taxon>Amphibia</taxon>
        <taxon>Batrachia</taxon>
        <taxon>Anura</taxon>
        <taxon>Pipoidea</taxon>
        <taxon>Pipidae</taxon>
        <taxon>Xenopodinae</taxon>
        <taxon>Xenopus</taxon>
        <taxon>Silurana</taxon>
    </lineage>
</organism>
<name>A0A803JAF8_XENTR</name>
<dbReference type="PROSITE" id="PS50158">
    <property type="entry name" value="ZF_CCHC"/>
    <property type="match status" value="1"/>
</dbReference>
<evidence type="ECO:0000259" key="3">
    <source>
        <dbReference type="PROSITE" id="PS50158"/>
    </source>
</evidence>
<dbReference type="GO" id="GO:0008270">
    <property type="term" value="F:zinc ion binding"/>
    <property type="evidence" value="ECO:0007669"/>
    <property type="project" value="UniProtKB-KW"/>
</dbReference>
<feature type="coiled-coil region" evidence="2">
    <location>
        <begin position="64"/>
        <end position="136"/>
    </location>
</feature>
<dbReference type="InterPro" id="IPR001878">
    <property type="entry name" value="Znf_CCHC"/>
</dbReference>
<reference evidence="4" key="2">
    <citation type="submission" date="2021-03" db="UniProtKB">
        <authorList>
            <consortium name="Ensembl"/>
        </authorList>
    </citation>
    <scope>IDENTIFICATION</scope>
</reference>
<keyword evidence="1" id="KW-0479">Metal-binding</keyword>
<accession>A0A803JAF8</accession>